<dbReference type="GO" id="GO:0000077">
    <property type="term" value="P:DNA damage checkpoint signaling"/>
    <property type="evidence" value="ECO:0007669"/>
    <property type="project" value="TreeGrafter"/>
</dbReference>
<dbReference type="InterPro" id="IPR011009">
    <property type="entry name" value="Kinase-like_dom_sf"/>
</dbReference>
<dbReference type="STRING" id="1245528.M3IJ67"/>
<evidence type="ECO:0000256" key="13">
    <source>
        <dbReference type="ARBA" id="ARBA00023242"/>
    </source>
</evidence>
<dbReference type="EMBL" id="AOGT01002014">
    <property type="protein sequence ID" value="EMG46426.1"/>
    <property type="molecule type" value="Genomic_DNA"/>
</dbReference>
<dbReference type="PROSITE" id="PS51190">
    <property type="entry name" value="FATC"/>
    <property type="match status" value="1"/>
</dbReference>
<evidence type="ECO:0000256" key="2">
    <source>
        <dbReference type="ARBA" id="ARBA00010769"/>
    </source>
</evidence>
<evidence type="ECO:0000256" key="8">
    <source>
        <dbReference type="ARBA" id="ARBA00022763"/>
    </source>
</evidence>
<evidence type="ECO:0000256" key="19">
    <source>
        <dbReference type="ARBA" id="ARBA00048679"/>
    </source>
</evidence>
<evidence type="ECO:0000256" key="9">
    <source>
        <dbReference type="ARBA" id="ARBA00022777"/>
    </source>
</evidence>
<dbReference type="HOGENOM" id="CLU_000178_4_0_1"/>
<dbReference type="Pfam" id="PF23593">
    <property type="entry name" value="HEAT_ATR"/>
    <property type="match status" value="1"/>
</dbReference>
<evidence type="ECO:0000256" key="16">
    <source>
        <dbReference type="ARBA" id="ARBA00030459"/>
    </source>
</evidence>
<comment type="subcellular location">
    <subcellularLocation>
        <location evidence="1">Nucleus</location>
    </subcellularLocation>
</comment>
<evidence type="ECO:0000256" key="5">
    <source>
        <dbReference type="ARBA" id="ARBA00022527"/>
    </source>
</evidence>
<dbReference type="GO" id="GO:0006281">
    <property type="term" value="P:DNA repair"/>
    <property type="evidence" value="ECO:0007669"/>
    <property type="project" value="UniProtKB-KW"/>
</dbReference>
<keyword evidence="6" id="KW-0808">Transferase</keyword>
<dbReference type="InterPro" id="IPR016024">
    <property type="entry name" value="ARM-type_fold"/>
</dbReference>
<dbReference type="GO" id="GO:0005524">
    <property type="term" value="F:ATP binding"/>
    <property type="evidence" value="ECO:0007669"/>
    <property type="project" value="UniProtKB-KW"/>
</dbReference>
<dbReference type="GO" id="GO:0005694">
    <property type="term" value="C:chromosome"/>
    <property type="evidence" value="ECO:0007669"/>
    <property type="project" value="TreeGrafter"/>
</dbReference>
<dbReference type="SMART" id="SM01343">
    <property type="entry name" value="FATC"/>
    <property type="match status" value="1"/>
</dbReference>
<dbReference type="InterPro" id="IPR003152">
    <property type="entry name" value="FATC_dom"/>
</dbReference>
<protein>
    <recommendedName>
        <fullName evidence="4">Serine/threonine-protein kinase MEC1</fullName>
        <ecNumber evidence="3">2.7.11.1</ecNumber>
    </recommendedName>
    <alternativeName>
        <fullName evidence="17">ATR homolog</fullName>
    </alternativeName>
    <alternativeName>
        <fullName evidence="16">DNA-damage checkpoint kinase MEC1</fullName>
    </alternativeName>
    <alternativeName>
        <fullName evidence="15">Mitosis entry checkpoint protein 1</fullName>
    </alternativeName>
</protein>
<dbReference type="Pfam" id="PF25385">
    <property type="entry name" value="HEAT_MEC1_N"/>
    <property type="match status" value="1"/>
</dbReference>
<dbReference type="PANTHER" id="PTHR11139">
    <property type="entry name" value="ATAXIA TELANGIECTASIA MUTATED ATM -RELATED"/>
    <property type="match status" value="1"/>
</dbReference>
<comment type="catalytic activity">
    <reaction evidence="19">
        <text>L-seryl-[protein] + ATP = O-phospho-L-seryl-[protein] + ADP + H(+)</text>
        <dbReference type="Rhea" id="RHEA:17989"/>
        <dbReference type="Rhea" id="RHEA-COMP:9863"/>
        <dbReference type="Rhea" id="RHEA-COMP:11604"/>
        <dbReference type="ChEBI" id="CHEBI:15378"/>
        <dbReference type="ChEBI" id="CHEBI:29999"/>
        <dbReference type="ChEBI" id="CHEBI:30616"/>
        <dbReference type="ChEBI" id="CHEBI:83421"/>
        <dbReference type="ChEBI" id="CHEBI:456216"/>
        <dbReference type="EC" id="2.7.11.1"/>
    </reaction>
</comment>
<dbReference type="InterPro" id="IPR018936">
    <property type="entry name" value="PI3/4_kinase_CS"/>
</dbReference>
<evidence type="ECO:0000256" key="14">
    <source>
        <dbReference type="ARBA" id="ARBA00023254"/>
    </source>
</evidence>
<dbReference type="GO" id="GO:0004674">
    <property type="term" value="F:protein serine/threonine kinase activity"/>
    <property type="evidence" value="ECO:0007669"/>
    <property type="project" value="UniProtKB-KW"/>
</dbReference>
<dbReference type="GO" id="GO:0000723">
    <property type="term" value="P:telomere maintenance"/>
    <property type="evidence" value="ECO:0007669"/>
    <property type="project" value="TreeGrafter"/>
</dbReference>
<dbReference type="Pfam" id="PF02260">
    <property type="entry name" value="FATC"/>
    <property type="match status" value="1"/>
</dbReference>
<dbReference type="SMART" id="SM00802">
    <property type="entry name" value="UME"/>
    <property type="match status" value="1"/>
</dbReference>
<keyword evidence="14" id="KW-0469">Meiosis</keyword>
<dbReference type="InterPro" id="IPR012993">
    <property type="entry name" value="UME"/>
</dbReference>
<keyword evidence="13" id="KW-0539">Nucleus</keyword>
<dbReference type="InterPro" id="IPR057564">
    <property type="entry name" value="HEAT_ATR"/>
</dbReference>
<keyword evidence="8" id="KW-0227">DNA damage</keyword>
<evidence type="ECO:0000313" key="23">
    <source>
        <dbReference type="EMBL" id="EMG46426.1"/>
    </source>
</evidence>
<dbReference type="GO" id="GO:0006325">
    <property type="term" value="P:chromatin organization"/>
    <property type="evidence" value="ECO:0007669"/>
    <property type="project" value="UniProtKB-KW"/>
</dbReference>
<dbReference type="PROSITE" id="PS51189">
    <property type="entry name" value="FAT"/>
    <property type="match status" value="1"/>
</dbReference>
<dbReference type="Pfam" id="PF08064">
    <property type="entry name" value="UME"/>
    <property type="match status" value="1"/>
</dbReference>
<dbReference type="OMA" id="NWLDESN"/>
<evidence type="ECO:0000256" key="10">
    <source>
        <dbReference type="ARBA" id="ARBA00022840"/>
    </source>
</evidence>
<dbReference type="Gene3D" id="3.30.1010.10">
    <property type="entry name" value="Phosphatidylinositol 3-kinase Catalytic Subunit, Chain A, domain 4"/>
    <property type="match status" value="1"/>
</dbReference>
<comment type="similarity">
    <text evidence="2">Belongs to the PI3/PI4-kinase family. ATM subfamily.</text>
</comment>
<comment type="caution">
    <text evidence="23">The sequence shown here is derived from an EMBL/GenBank/DDBJ whole genome shotgun (WGS) entry which is preliminary data.</text>
</comment>
<keyword evidence="24" id="KW-1185">Reference proteome</keyword>
<evidence type="ECO:0000256" key="18">
    <source>
        <dbReference type="ARBA" id="ARBA00047899"/>
    </source>
</evidence>
<dbReference type="FunFam" id="1.10.1070.11:FF:000033">
    <property type="entry name" value="Serine/threonine-protein kinase MEC1"/>
    <property type="match status" value="1"/>
</dbReference>
<keyword evidence="7" id="KW-0547">Nucleotide-binding</keyword>
<dbReference type="GO" id="GO:0005634">
    <property type="term" value="C:nucleus"/>
    <property type="evidence" value="ECO:0007669"/>
    <property type="project" value="UniProtKB-SubCell"/>
</dbReference>
<sequence>MTSNISSSDLLQFLQDIESNIDDPDTDFKKLTFYLIRFADQKFSTLITTTDNSDEVQLLTKIISTIELVLSKKLYLLTVPITNDNINLFQDSGSKMIDPGCLLYEWCILFSTLHIPSFVSNVNILNQIKSLIISIIDLVCTKLHSFKIIKNTRNTLLNLLEGNLSYCLENLADANSSEYKKTLIVTVHLFSIINDYDISSKLSLNLNNYQLKFESYSRKIWFILNEMSLPSNEENLHLLDTLKSVFILNHINNIVLSQSVTWNNIGSLLTWIVEYLRQDFKKLNNDTNDFEFVNLNHAMALSLLKIFSFCFEKNLLENFMTFENLKSLFFKLMYEESIPKPLRKTINIIQYSFHKEVSPENSILKLYNTSVYKEFIYTPYINPELESQRLNIKHLQDKSKFVKIQKLLSFEIIDSLQFKWGNSFDAHAWILYIKRLTTEKRSVLENETVMYTLLTALSHFPCILNDDFNFKIDECQKCGSNPLNKNHYNEIDPNRRYIEDSSEASILQEIITQFFLVKLRNTPNPLLICNFLLLLYNFYASFFPSQELKTPRVMNYLLYLLSSHTNRDVRMLATRAMPLYLIQKNGEQTIDDTFKYMFPKITAIDFSSPGRCHFAESTIRAITELATVTNGERLCAIYFKLIDWLGEHNEQHSNYVYCGIINLAATKSLPPHKLLSPYLPSVADMIIKKPQVFDRIVQVSGITRKYFLNRNKEYIVPRILEYYKDPTLITQVAQAAGLEVRKLLANCLPRILATYLIKDGIDERYVIKVLSSACPDYKMISTDELFASIGETAWYILLEISMDEHGHIKNLPNINKALKCVASHAKSRNTTNNDKQQPITVTDLLEDQVLFLVQKFSDVTHSLRGVKPYLELRNSFHAMQFLIQTHVEAITSALGQLSTCLQATLEVPEFHILSLRCWNELVKNLPSSHLISLIDIIISLIFQKFESFGPEAKDIAIELLKRIYDEIKGNYSRYSLYYLSLPFLPYMKDYQLVKEFRNMKSPSRSMIFQEFNRRLQTQNEFVVKQALFDLYNYCDQFQINCQSDYFKDPGLASILTVLIRSLLDTANQFRTKTPKISAECARVLSIIGALDSNKFHFKTINQLMVIESDFEDRDEVSNFLVDLIENYMLKIFWASNDPHKQLFAVYAMQSFLSIMSLDQKVLTDKNNHVWNAFSDVGKSTLTPLLKSKYAAPRLKLEELEFPYYKLGMKYETWLVDITLYFLKRASMSERYKKAAVTRKQIFQTAAVLIQKDPNIPLCQHLLKYVALSHVVSGGIPDQLRTEFLHILNLDSKNVAPDRAEQLKLCYQTIFSVLDYFNQWVCATRESINTVESNSDSSESQGYQNISKKLLSKMNAVKVFSKFPDDLIATKAAECDAYERTIMYLENCYRDGKFDRNFGIDGVSTLQSMYANIDDYDALNGVLKKFSTNNLNEKLSTFQYSDSWSLAHESFEVLNKTVANNTKLLKSLNDHGLYDEVLSTLATRTDLNNLQSIPLDWSLMGLRASIYKGDSVQLEKWLKITDSIGKPQNMDTLINYELAKGLKFLFDSNKGDFEKSMNKLYVIIGKSLVPSVSSNFTRNINLMNQLHAIYDIGLIISSSNDSDDILQLRLSNIDQDFETQRNVLTMHNVVNKVLHNDSKISQNLLQESKLARKNDRLDISTRSIVQAMALDNQLANIEFAQLLWAEGKQSEAIKALYDILKENKFEDGSQRRAQVQLQYANWLDESNHLSSSQIIKEYNKAFELNMLSEKCNYDLGKYYNKLMESSNDETGNYEQLTIRSYLRAVSCGSNYIFETLPKLITVWLDFATTNGGKNRKSKEARQSLNQIIEDLSGNIDKIPNYAWYTVITQILSRIVHENKPSYEILCQIIISVVTEYPKHSLWYVLSHTKSTDEERRKRVTRILLEIAQNSTYYKVLDGAKRLFEKLIKIANFTIPRKSNTRQYSLVKDFEVELSDPIEALVIPVQSNLQIRLPNGGGNASINSNFKGFSRSSTITFDGFDDRVNIFHSLQMPRQVTIRGSDGKVYRLMIKSDDTRKDAKVVEFTTMINRILMTSTEARKRGLQISNYSVIPLSEKFGVIEFVKNVQTMKSIIAEQRHRMGILFEERRVFGGMQKLQKEAKDQTGKKFATLLQYFKNIISTNPPILHNWFIENFSDPTAWYIARNSFTRSSAVMSMVGYIIGLGDRHCENILIFKDLGTVLHIDFDCLFEKGLTLPTPEIVPFRLTHNMVDAMGICGVDGSFRITCEVIGGLLRENEQILMNILETLIYDPLLDWKGRSNTNPSGDLSKVRKKIRGLINEDEGLPMNIHGQVDVLIQEATSLERLCQMYPGWTPFI</sequence>
<evidence type="ECO:0000313" key="24">
    <source>
        <dbReference type="Proteomes" id="UP000011777"/>
    </source>
</evidence>
<dbReference type="PROSITE" id="PS00916">
    <property type="entry name" value="PI3_4_KINASE_2"/>
    <property type="match status" value="1"/>
</dbReference>
<evidence type="ECO:0000256" key="4">
    <source>
        <dbReference type="ARBA" id="ARBA00021345"/>
    </source>
</evidence>
<dbReference type="InterPro" id="IPR036940">
    <property type="entry name" value="PI3/4_kinase_cat_sf"/>
</dbReference>
<feature type="domain" description="FAT" evidence="21">
    <location>
        <begin position="1366"/>
        <end position="1889"/>
    </location>
</feature>
<accession>M3IJ67</accession>
<evidence type="ECO:0000256" key="1">
    <source>
        <dbReference type="ARBA" id="ARBA00004123"/>
    </source>
</evidence>
<keyword evidence="9 23" id="KW-0418">Kinase</keyword>
<dbReference type="Pfam" id="PF00454">
    <property type="entry name" value="PI3_PI4_kinase"/>
    <property type="match status" value="1"/>
</dbReference>
<evidence type="ECO:0000256" key="12">
    <source>
        <dbReference type="ARBA" id="ARBA00023204"/>
    </source>
</evidence>
<dbReference type="Gene3D" id="1.10.1070.11">
    <property type="entry name" value="Phosphatidylinositol 3-/4-kinase, catalytic domain"/>
    <property type="match status" value="1"/>
</dbReference>
<dbReference type="GO" id="GO:0051321">
    <property type="term" value="P:meiotic cell cycle"/>
    <property type="evidence" value="ECO:0007669"/>
    <property type="project" value="UniProtKB-KW"/>
</dbReference>
<feature type="domain" description="FATC" evidence="22">
    <location>
        <begin position="2302"/>
        <end position="2334"/>
    </location>
</feature>
<dbReference type="InterPro" id="IPR014009">
    <property type="entry name" value="PIK_FAT"/>
</dbReference>
<reference evidence="23 24" key="1">
    <citation type="submission" date="2013-02" db="EMBL/GenBank/DDBJ databases">
        <title>Genome sequence of Candida maltosa Xu316, a potential industrial strain for xylitol and ethanol production.</title>
        <authorList>
            <person name="Yu J."/>
            <person name="Wang Q."/>
            <person name="Geng X."/>
            <person name="Bao W."/>
            <person name="He P."/>
            <person name="Cai J."/>
        </authorList>
    </citation>
    <scope>NUCLEOTIDE SEQUENCE [LARGE SCALE GENOMIC DNA]</scope>
    <source>
        <strain evidence="24">Xu316</strain>
    </source>
</reference>
<keyword evidence="11" id="KW-0156">Chromatin regulator</keyword>
<dbReference type="InterPro" id="IPR003151">
    <property type="entry name" value="PIK-rel_kinase_FAT"/>
</dbReference>
<dbReference type="SUPFAM" id="SSF48371">
    <property type="entry name" value="ARM repeat"/>
    <property type="match status" value="2"/>
</dbReference>
<dbReference type="InterPro" id="IPR056802">
    <property type="entry name" value="ATR-like_M-HEAT"/>
</dbReference>
<evidence type="ECO:0000259" key="22">
    <source>
        <dbReference type="PROSITE" id="PS51190"/>
    </source>
</evidence>
<evidence type="ECO:0000256" key="7">
    <source>
        <dbReference type="ARBA" id="ARBA00022741"/>
    </source>
</evidence>
<dbReference type="InterPro" id="IPR050517">
    <property type="entry name" value="DDR_Repair_Kinase"/>
</dbReference>
<dbReference type="Proteomes" id="UP000011777">
    <property type="component" value="Unassembled WGS sequence"/>
</dbReference>
<dbReference type="Pfam" id="PF25030">
    <property type="entry name" value="M-HEAT_ATR"/>
    <property type="match status" value="1"/>
</dbReference>
<dbReference type="OrthoDB" id="381190at2759"/>
<keyword evidence="10" id="KW-0067">ATP-binding</keyword>
<feature type="domain" description="PI3K/PI4K catalytic" evidence="20">
    <location>
        <begin position="1998"/>
        <end position="2318"/>
    </location>
</feature>
<dbReference type="eggNOG" id="KOG0890">
    <property type="taxonomic scope" value="Eukaryota"/>
</dbReference>
<dbReference type="Pfam" id="PF02259">
    <property type="entry name" value="FAT"/>
    <property type="match status" value="1"/>
</dbReference>
<dbReference type="PANTHER" id="PTHR11139:SF125">
    <property type="entry name" value="SERINE_THREONINE-PROTEIN KINASE MEC1"/>
    <property type="match status" value="1"/>
</dbReference>
<evidence type="ECO:0000256" key="17">
    <source>
        <dbReference type="ARBA" id="ARBA00033001"/>
    </source>
</evidence>
<evidence type="ECO:0000256" key="6">
    <source>
        <dbReference type="ARBA" id="ARBA00022679"/>
    </source>
</evidence>
<evidence type="ECO:0000259" key="21">
    <source>
        <dbReference type="PROSITE" id="PS51189"/>
    </source>
</evidence>
<evidence type="ECO:0000256" key="3">
    <source>
        <dbReference type="ARBA" id="ARBA00012513"/>
    </source>
</evidence>
<dbReference type="CDD" id="cd00892">
    <property type="entry name" value="PIKKc_ATR"/>
    <property type="match status" value="1"/>
</dbReference>
<evidence type="ECO:0000259" key="20">
    <source>
        <dbReference type="PROSITE" id="PS50290"/>
    </source>
</evidence>
<dbReference type="PROSITE" id="PS50290">
    <property type="entry name" value="PI3_4_KINASE_3"/>
    <property type="match status" value="1"/>
</dbReference>
<gene>
    <name evidence="23" type="ORF">G210_3330</name>
</gene>
<dbReference type="InterPro" id="IPR058681">
    <property type="entry name" value="HEAT_MEC1_N"/>
</dbReference>
<dbReference type="InterPro" id="IPR000403">
    <property type="entry name" value="PI3/4_kinase_cat_dom"/>
</dbReference>
<name>M3IJ67_CANMX</name>
<dbReference type="SMART" id="SM00146">
    <property type="entry name" value="PI3Kc"/>
    <property type="match status" value="1"/>
</dbReference>
<keyword evidence="12" id="KW-0234">DNA repair</keyword>
<dbReference type="SUPFAM" id="SSF56112">
    <property type="entry name" value="Protein kinase-like (PK-like)"/>
    <property type="match status" value="1"/>
</dbReference>
<evidence type="ECO:0000256" key="15">
    <source>
        <dbReference type="ARBA" id="ARBA00029679"/>
    </source>
</evidence>
<keyword evidence="5" id="KW-0723">Serine/threonine-protein kinase</keyword>
<evidence type="ECO:0000256" key="11">
    <source>
        <dbReference type="ARBA" id="ARBA00022853"/>
    </source>
</evidence>
<comment type="catalytic activity">
    <reaction evidence="18">
        <text>L-threonyl-[protein] + ATP = O-phospho-L-threonyl-[protein] + ADP + H(+)</text>
        <dbReference type="Rhea" id="RHEA:46608"/>
        <dbReference type="Rhea" id="RHEA-COMP:11060"/>
        <dbReference type="Rhea" id="RHEA-COMP:11605"/>
        <dbReference type="ChEBI" id="CHEBI:15378"/>
        <dbReference type="ChEBI" id="CHEBI:30013"/>
        <dbReference type="ChEBI" id="CHEBI:30616"/>
        <dbReference type="ChEBI" id="CHEBI:61977"/>
        <dbReference type="ChEBI" id="CHEBI:456216"/>
        <dbReference type="EC" id="2.7.11.1"/>
    </reaction>
</comment>
<dbReference type="EC" id="2.7.11.1" evidence="3"/>
<proteinExistence type="inferred from homology"/>
<organism evidence="23 24">
    <name type="scientific">Candida maltosa (strain Xu316)</name>
    <name type="common">Yeast</name>
    <dbReference type="NCBI Taxonomy" id="1245528"/>
    <lineage>
        <taxon>Eukaryota</taxon>
        <taxon>Fungi</taxon>
        <taxon>Dikarya</taxon>
        <taxon>Ascomycota</taxon>
        <taxon>Saccharomycotina</taxon>
        <taxon>Pichiomycetes</taxon>
        <taxon>Debaryomycetaceae</taxon>
        <taxon>Candida/Lodderomyces clade</taxon>
        <taxon>Candida</taxon>
    </lineage>
</organism>